<dbReference type="RefSeq" id="XP_018453302.2">
    <property type="nucleotide sequence ID" value="XM_018597800.2"/>
</dbReference>
<gene>
    <name evidence="12" type="primary">LOC108824381</name>
</gene>
<comment type="subcellular location">
    <subcellularLocation>
        <location evidence="1">Membrane</location>
        <topology evidence="1">Single-pass membrane protein</topology>
    </subcellularLocation>
</comment>
<dbReference type="OrthoDB" id="1839666at2759"/>
<evidence type="ECO:0000256" key="6">
    <source>
        <dbReference type="ARBA" id="ARBA00023136"/>
    </source>
</evidence>
<evidence type="ECO:0000259" key="9">
    <source>
        <dbReference type="Pfam" id="PF13839"/>
    </source>
</evidence>
<evidence type="ECO:0000256" key="1">
    <source>
        <dbReference type="ARBA" id="ARBA00004167"/>
    </source>
</evidence>
<protein>
    <submittedName>
        <fullName evidence="12">Protein PMR5 isoform X1</fullName>
    </submittedName>
</protein>
<dbReference type="PANTHER" id="PTHR32285:SF14">
    <property type="entry name" value="PROTEIN PMR5"/>
    <property type="match status" value="1"/>
</dbReference>
<evidence type="ECO:0000259" key="10">
    <source>
        <dbReference type="Pfam" id="PF14416"/>
    </source>
</evidence>
<proteinExistence type="inferred from homology"/>
<dbReference type="GO" id="GO:0016413">
    <property type="term" value="F:O-acetyltransferase activity"/>
    <property type="evidence" value="ECO:0007669"/>
    <property type="project" value="InterPro"/>
</dbReference>
<dbReference type="InterPro" id="IPR029962">
    <property type="entry name" value="TBL"/>
</dbReference>
<dbReference type="GO" id="GO:0016020">
    <property type="term" value="C:membrane"/>
    <property type="evidence" value="ECO:0007669"/>
    <property type="project" value="UniProtKB-SubCell"/>
</dbReference>
<keyword evidence="3" id="KW-0812">Transmembrane</keyword>
<dbReference type="Pfam" id="PF13839">
    <property type="entry name" value="PC-Esterase"/>
    <property type="match status" value="1"/>
</dbReference>
<reference evidence="11" key="1">
    <citation type="journal article" date="2019" name="Database">
        <title>The radish genome database (RadishGD): an integrated information resource for radish genomics.</title>
        <authorList>
            <person name="Yu H.J."/>
            <person name="Baek S."/>
            <person name="Lee Y.J."/>
            <person name="Cho A."/>
            <person name="Mun J.H."/>
        </authorList>
    </citation>
    <scope>NUCLEOTIDE SEQUENCE [LARGE SCALE GENOMIC DNA]</scope>
    <source>
        <strain evidence="11">cv. WK10039</strain>
    </source>
</reference>
<keyword evidence="11" id="KW-1185">Reference proteome</keyword>
<evidence type="ECO:0000313" key="12">
    <source>
        <dbReference type="RefSeq" id="XP_018453302.2"/>
    </source>
</evidence>
<organism evidence="11 12">
    <name type="scientific">Raphanus sativus</name>
    <name type="common">Radish</name>
    <name type="synonym">Raphanus raphanistrum var. sativus</name>
    <dbReference type="NCBI Taxonomy" id="3726"/>
    <lineage>
        <taxon>Eukaryota</taxon>
        <taxon>Viridiplantae</taxon>
        <taxon>Streptophyta</taxon>
        <taxon>Embryophyta</taxon>
        <taxon>Tracheophyta</taxon>
        <taxon>Spermatophyta</taxon>
        <taxon>Magnoliopsida</taxon>
        <taxon>eudicotyledons</taxon>
        <taxon>Gunneridae</taxon>
        <taxon>Pentapetalae</taxon>
        <taxon>rosids</taxon>
        <taxon>malvids</taxon>
        <taxon>Brassicales</taxon>
        <taxon>Brassicaceae</taxon>
        <taxon>Brassiceae</taxon>
        <taxon>Raphanus</taxon>
    </lineage>
</organism>
<dbReference type="PANTHER" id="PTHR32285">
    <property type="entry name" value="PROTEIN TRICHOME BIREFRINGENCE-LIKE 9-RELATED"/>
    <property type="match status" value="1"/>
</dbReference>
<dbReference type="GO" id="GO:0005794">
    <property type="term" value="C:Golgi apparatus"/>
    <property type="evidence" value="ECO:0007669"/>
    <property type="project" value="TreeGrafter"/>
</dbReference>
<keyword evidence="8" id="KW-0732">Signal</keyword>
<evidence type="ECO:0000256" key="3">
    <source>
        <dbReference type="ARBA" id="ARBA00022692"/>
    </source>
</evidence>
<evidence type="ECO:0000256" key="7">
    <source>
        <dbReference type="SAM" id="MobiDB-lite"/>
    </source>
</evidence>
<dbReference type="Proteomes" id="UP000504610">
    <property type="component" value="Chromosome 9"/>
</dbReference>
<reference evidence="12" key="2">
    <citation type="submission" date="2025-08" db="UniProtKB">
        <authorList>
            <consortium name="RefSeq"/>
        </authorList>
    </citation>
    <scope>IDENTIFICATION</scope>
    <source>
        <tissue evidence="12">Leaf</tissue>
    </source>
</reference>
<name>A0A6J0KZH0_RAPSA</name>
<sequence>MNVLLLHISLFLLPLLLQQEPSSSAIILSLKKRHGSSSGSSSSSGNQYSSSRPSSFQGNRSTCSLFMGTWVHDDSYPLYKPADCPAVVESEFDCQMYGRPDSNYLKYRWQPQNCNLPTFNGAEFLLRMKGKNIMFAGDSLGKNQWESLICLIMSSAPSTRTQMTRGLPLSTFRFLDYGITMSFYKAPFLVDIDAVQGKRVLKLEEISGNANAWHDADLLIFNTGHWWSHTGSQQGWDLIQSGNSYYQDMDRFVAMEKALRTWAYWVETHVDRSRTQVFFLSISPTHDNPSDWAASTSSGSKNCYGETEPITGAAYPVSPYTDQLRSVIVEVLHGMHNPALLLDITLLSSLRKDGHPSVYSGLVSGGSQLAKPGQSDCSHWCLPGLPDTWNQLLYTILFY</sequence>
<comment type="similarity">
    <text evidence="2">Belongs to the PC-esterase family. TBL subfamily.</text>
</comment>
<dbReference type="GeneID" id="108824381"/>
<keyword evidence="5" id="KW-1133">Transmembrane helix</keyword>
<feature type="region of interest" description="Disordered" evidence="7">
    <location>
        <begin position="36"/>
        <end position="58"/>
    </location>
</feature>
<evidence type="ECO:0000256" key="5">
    <source>
        <dbReference type="ARBA" id="ARBA00022989"/>
    </source>
</evidence>
<feature type="domain" description="Trichome birefringence-like N-terminal" evidence="10">
    <location>
        <begin position="62"/>
        <end position="115"/>
    </location>
</feature>
<evidence type="ECO:0000256" key="4">
    <source>
        <dbReference type="ARBA" id="ARBA00022968"/>
    </source>
</evidence>
<accession>A0A6J0KZH0</accession>
<feature type="domain" description="Trichome birefringence-like C-terminal" evidence="9">
    <location>
        <begin position="116"/>
        <end position="395"/>
    </location>
</feature>
<dbReference type="KEGG" id="rsz:108824381"/>
<feature type="compositionally biased region" description="Low complexity" evidence="7">
    <location>
        <begin position="36"/>
        <end position="55"/>
    </location>
</feature>
<evidence type="ECO:0000256" key="8">
    <source>
        <dbReference type="SAM" id="SignalP"/>
    </source>
</evidence>
<dbReference type="AlphaFoldDB" id="A0A6J0KZH0"/>
<evidence type="ECO:0000313" key="11">
    <source>
        <dbReference type="Proteomes" id="UP000504610"/>
    </source>
</evidence>
<keyword evidence="4" id="KW-0735">Signal-anchor</keyword>
<dbReference type="Pfam" id="PF14416">
    <property type="entry name" value="PMR5N"/>
    <property type="match status" value="1"/>
</dbReference>
<dbReference type="InterPro" id="IPR025846">
    <property type="entry name" value="TBL_N"/>
</dbReference>
<keyword evidence="6" id="KW-0472">Membrane</keyword>
<feature type="chain" id="PRO_5040995229" evidence="8">
    <location>
        <begin position="19"/>
        <end position="399"/>
    </location>
</feature>
<feature type="signal peptide" evidence="8">
    <location>
        <begin position="1"/>
        <end position="18"/>
    </location>
</feature>
<evidence type="ECO:0000256" key="2">
    <source>
        <dbReference type="ARBA" id="ARBA00007727"/>
    </source>
</evidence>
<dbReference type="InterPro" id="IPR026057">
    <property type="entry name" value="TBL_C"/>
</dbReference>